<accession>A0A9N9NMM1</accession>
<sequence length="112" mass="12898">GVTLTADHQGTFNSQFLLDVSDIHCIDVHSNKRLFSFRFLVADLEKKYGMLMLSNKKTIPIVMESHLANERFSCQQDVQNYWHDKIENRRKSIDSVNTNNSESISINHQNSG</sequence>
<name>A0A9N9NMM1_9GLOM</name>
<comment type="caution">
    <text evidence="2">The sequence shown here is derived from an EMBL/GenBank/DDBJ whole genome shotgun (WGS) entry which is preliminary data.</text>
</comment>
<feature type="non-terminal residue" evidence="2">
    <location>
        <position position="112"/>
    </location>
</feature>
<gene>
    <name evidence="2" type="ORF">ALEPTO_LOCUS13346</name>
</gene>
<dbReference type="OrthoDB" id="10543175at2759"/>
<protein>
    <submittedName>
        <fullName evidence="2">971_t:CDS:1</fullName>
    </submittedName>
</protein>
<organism evidence="2 3">
    <name type="scientific">Ambispora leptoticha</name>
    <dbReference type="NCBI Taxonomy" id="144679"/>
    <lineage>
        <taxon>Eukaryota</taxon>
        <taxon>Fungi</taxon>
        <taxon>Fungi incertae sedis</taxon>
        <taxon>Mucoromycota</taxon>
        <taxon>Glomeromycotina</taxon>
        <taxon>Glomeromycetes</taxon>
        <taxon>Archaeosporales</taxon>
        <taxon>Ambisporaceae</taxon>
        <taxon>Ambispora</taxon>
    </lineage>
</organism>
<feature type="region of interest" description="Disordered" evidence="1">
    <location>
        <begin position="93"/>
        <end position="112"/>
    </location>
</feature>
<keyword evidence="3" id="KW-1185">Reference proteome</keyword>
<evidence type="ECO:0000313" key="2">
    <source>
        <dbReference type="EMBL" id="CAG8752086.1"/>
    </source>
</evidence>
<feature type="compositionally biased region" description="Polar residues" evidence="1">
    <location>
        <begin position="94"/>
        <end position="112"/>
    </location>
</feature>
<reference evidence="2" key="1">
    <citation type="submission" date="2021-06" db="EMBL/GenBank/DDBJ databases">
        <authorList>
            <person name="Kallberg Y."/>
            <person name="Tangrot J."/>
            <person name="Rosling A."/>
        </authorList>
    </citation>
    <scope>NUCLEOTIDE SEQUENCE</scope>
    <source>
        <strain evidence="2">FL130A</strain>
    </source>
</reference>
<proteinExistence type="predicted"/>
<dbReference type="Proteomes" id="UP000789508">
    <property type="component" value="Unassembled WGS sequence"/>
</dbReference>
<dbReference type="EMBL" id="CAJVPS010041330">
    <property type="protein sequence ID" value="CAG8752086.1"/>
    <property type="molecule type" value="Genomic_DNA"/>
</dbReference>
<evidence type="ECO:0000256" key="1">
    <source>
        <dbReference type="SAM" id="MobiDB-lite"/>
    </source>
</evidence>
<evidence type="ECO:0000313" key="3">
    <source>
        <dbReference type="Proteomes" id="UP000789508"/>
    </source>
</evidence>
<dbReference type="AlphaFoldDB" id="A0A9N9NMM1"/>